<evidence type="ECO:0000256" key="1">
    <source>
        <dbReference type="ARBA" id="ARBA00000642"/>
    </source>
</evidence>
<feature type="binding site" evidence="13 15">
    <location>
        <position position="212"/>
    </location>
    <ligand>
        <name>ATP</name>
        <dbReference type="ChEBI" id="CHEBI:30616"/>
    </ligand>
</feature>
<evidence type="ECO:0000256" key="15">
    <source>
        <dbReference type="PIRSR" id="PIRSR000724-2"/>
    </source>
</evidence>
<dbReference type="FunFam" id="3.40.50.1260:FF:000031">
    <property type="entry name" value="Phosphoglycerate kinase 1"/>
    <property type="match status" value="1"/>
</dbReference>
<evidence type="ECO:0000256" key="8">
    <source>
        <dbReference type="ARBA" id="ARBA00022679"/>
    </source>
</evidence>
<evidence type="ECO:0000256" key="14">
    <source>
        <dbReference type="PIRSR" id="PIRSR000724-1"/>
    </source>
</evidence>
<feature type="binding site" evidence="13">
    <location>
        <position position="40"/>
    </location>
    <ligand>
        <name>substrate</name>
    </ligand>
</feature>
<dbReference type="GO" id="GO:0006094">
    <property type="term" value="P:gluconeogenesis"/>
    <property type="evidence" value="ECO:0007669"/>
    <property type="project" value="TreeGrafter"/>
</dbReference>
<accession>A0A1E3SJ02</accession>
<dbReference type="EMBL" id="MVHT01000024">
    <property type="protein sequence ID" value="ORB06314.1"/>
    <property type="molecule type" value="Genomic_DNA"/>
</dbReference>
<dbReference type="EC" id="2.7.2.3" evidence="5 13"/>
<evidence type="ECO:0000256" key="9">
    <source>
        <dbReference type="ARBA" id="ARBA00022741"/>
    </source>
</evidence>
<feature type="binding site" evidence="14">
    <location>
        <position position="162"/>
    </location>
    <ligand>
        <name>(2R)-3-phosphoglycerate</name>
        <dbReference type="ChEBI" id="CHEBI:58272"/>
    </ligand>
</feature>
<protein>
    <recommendedName>
        <fullName evidence="6 13">Phosphoglycerate kinase</fullName>
        <ecNumber evidence="5 13">2.7.2.3</ecNumber>
    </recommendedName>
</protein>
<dbReference type="GO" id="GO:0005829">
    <property type="term" value="C:cytosol"/>
    <property type="evidence" value="ECO:0007669"/>
    <property type="project" value="TreeGrafter"/>
</dbReference>
<comment type="similarity">
    <text evidence="3 13 16">Belongs to the phosphoglycerate kinase family.</text>
</comment>
<feature type="binding site" evidence="13 14">
    <location>
        <begin position="24"/>
        <end position="26"/>
    </location>
    <ligand>
        <name>substrate</name>
    </ligand>
</feature>
<feature type="binding site" evidence="13">
    <location>
        <position position="162"/>
    </location>
    <ligand>
        <name>substrate</name>
    </ligand>
</feature>
<keyword evidence="9 13" id="KW-0547">Nucleotide-binding</keyword>
<evidence type="ECO:0000256" key="3">
    <source>
        <dbReference type="ARBA" id="ARBA00008982"/>
    </source>
</evidence>
<dbReference type="PRINTS" id="PR00477">
    <property type="entry name" value="PHGLYCKINASE"/>
</dbReference>
<evidence type="ECO:0000256" key="13">
    <source>
        <dbReference type="HAMAP-Rule" id="MF_00145"/>
    </source>
</evidence>
<evidence type="ECO:0000256" key="10">
    <source>
        <dbReference type="ARBA" id="ARBA00022777"/>
    </source>
</evidence>
<feature type="binding site" evidence="13 14">
    <location>
        <begin position="63"/>
        <end position="66"/>
    </location>
    <ligand>
        <name>substrate</name>
    </ligand>
</feature>
<dbReference type="PANTHER" id="PTHR11406">
    <property type="entry name" value="PHOSPHOGLYCERATE KINASE"/>
    <property type="match status" value="1"/>
</dbReference>
<dbReference type="UniPathway" id="UPA00109">
    <property type="reaction ID" value="UER00185"/>
</dbReference>
<evidence type="ECO:0000256" key="11">
    <source>
        <dbReference type="ARBA" id="ARBA00022840"/>
    </source>
</evidence>
<dbReference type="InterPro" id="IPR001576">
    <property type="entry name" value="Phosphoglycerate_kinase"/>
</dbReference>
<dbReference type="GO" id="GO:0005524">
    <property type="term" value="F:ATP binding"/>
    <property type="evidence" value="ECO:0007669"/>
    <property type="project" value="UniProtKB-KW"/>
</dbReference>
<evidence type="ECO:0000256" key="2">
    <source>
        <dbReference type="ARBA" id="ARBA00004838"/>
    </source>
</evidence>
<keyword evidence="8 13" id="KW-0808">Transferase</keyword>
<comment type="subunit">
    <text evidence="4 13">Monomer.</text>
</comment>
<dbReference type="PIRSF" id="PIRSF000724">
    <property type="entry name" value="Pgk"/>
    <property type="match status" value="1"/>
</dbReference>
<evidence type="ECO:0000313" key="18">
    <source>
        <dbReference type="Proteomes" id="UP000192739"/>
    </source>
</evidence>
<comment type="pathway">
    <text evidence="2 13">Carbohydrate degradation; glycolysis; pyruvate from D-glyceraldehyde 3-phosphate: step 2/5.</text>
</comment>
<evidence type="ECO:0000256" key="16">
    <source>
        <dbReference type="RuleBase" id="RU000532"/>
    </source>
</evidence>
<evidence type="ECO:0000256" key="5">
    <source>
        <dbReference type="ARBA" id="ARBA00013061"/>
    </source>
</evidence>
<evidence type="ECO:0000256" key="6">
    <source>
        <dbReference type="ARBA" id="ARBA00016471"/>
    </source>
</evidence>
<feature type="binding site" evidence="14">
    <location>
        <position position="40"/>
    </location>
    <ligand>
        <name>(2R)-3-phosphoglycerate</name>
        <dbReference type="ChEBI" id="CHEBI:58272"/>
    </ligand>
</feature>
<dbReference type="STRING" id="28445.BHQ20_07505"/>
<gene>
    <name evidence="13" type="primary">pgk</name>
    <name evidence="17" type="ORF">BST27_11135</name>
</gene>
<dbReference type="SUPFAM" id="SSF53748">
    <property type="entry name" value="Phosphoglycerate kinase"/>
    <property type="match status" value="1"/>
</dbReference>
<keyword evidence="18" id="KW-1185">Reference proteome</keyword>
<keyword evidence="10 13" id="KW-0418">Kinase</keyword>
<dbReference type="GO" id="GO:0004618">
    <property type="term" value="F:phosphoglycerate kinase activity"/>
    <property type="evidence" value="ECO:0007669"/>
    <property type="project" value="UniProtKB-UniRule"/>
</dbReference>
<evidence type="ECO:0000256" key="12">
    <source>
        <dbReference type="ARBA" id="ARBA00023152"/>
    </source>
</evidence>
<dbReference type="GO" id="GO:0043531">
    <property type="term" value="F:ADP binding"/>
    <property type="evidence" value="ECO:0007669"/>
    <property type="project" value="TreeGrafter"/>
</dbReference>
<dbReference type="Proteomes" id="UP000192739">
    <property type="component" value="Unassembled WGS sequence"/>
</dbReference>
<dbReference type="HAMAP" id="MF_00145">
    <property type="entry name" value="Phosphoglyc_kinase"/>
    <property type="match status" value="1"/>
</dbReference>
<keyword evidence="12 13" id="KW-0324">Glycolysis</keyword>
<dbReference type="GO" id="GO:0006096">
    <property type="term" value="P:glycolytic process"/>
    <property type="evidence" value="ECO:0007669"/>
    <property type="project" value="UniProtKB-UniRule"/>
</dbReference>
<feature type="binding site" evidence="13 15">
    <location>
        <position position="331"/>
    </location>
    <ligand>
        <name>ATP</name>
        <dbReference type="ChEBI" id="CHEBI:30616"/>
    </ligand>
</feature>
<feature type="binding site" evidence="13 15">
    <location>
        <begin position="360"/>
        <end position="363"/>
    </location>
    <ligand>
        <name>ATP</name>
        <dbReference type="ChEBI" id="CHEBI:30616"/>
    </ligand>
</feature>
<dbReference type="Pfam" id="PF00162">
    <property type="entry name" value="PGK"/>
    <property type="match status" value="1"/>
</dbReference>
<feature type="binding site" evidence="13">
    <location>
        <position position="122"/>
    </location>
    <ligand>
        <name>substrate</name>
    </ligand>
</feature>
<keyword evidence="11 13" id="KW-0067">ATP-binding</keyword>
<reference evidence="17 18" key="1">
    <citation type="submission" date="2017-02" db="EMBL/GenBank/DDBJ databases">
        <title>The new phylogeny of genus Mycobacterium.</title>
        <authorList>
            <person name="Tortoli E."/>
            <person name="Trovato A."/>
            <person name="Cirillo D.M."/>
        </authorList>
    </citation>
    <scope>NUCLEOTIDE SEQUENCE [LARGE SCALE GENOMIC DNA]</scope>
    <source>
        <strain evidence="17 18">DSM 44049</strain>
    </source>
</reference>
<evidence type="ECO:0000256" key="4">
    <source>
        <dbReference type="ARBA" id="ARBA00011245"/>
    </source>
</evidence>
<evidence type="ECO:0000313" key="17">
    <source>
        <dbReference type="EMBL" id="ORB06314.1"/>
    </source>
</evidence>
<feature type="binding site" evidence="13">
    <location>
        <position position="300"/>
    </location>
    <ligand>
        <name>ATP</name>
        <dbReference type="ChEBI" id="CHEBI:30616"/>
    </ligand>
</feature>
<dbReference type="OrthoDB" id="9808460at2"/>
<name>A0A1E3SJ02_MYCIE</name>
<sequence length="412" mass="42776">MGVPTLKELLDEGVSGRAVLVRSDLNVPLDEDGAITDSGRITASVPTLKALLDAGARLVVTAHLGRPKDGPDPKLSLAPVAAALGEQLGRHVQLAGDVVGTDALARAEGLTEGDILLLENIRFDKRETSKNDDERLSLAKQLAELVSPGGAFVSDGFGVVHRKQASVYDVATLLPHYAGTLVADEIKVLEQLTTSTERPYAVVLGGSKVSDKLGVIESLATKADSIVIGGGMCFTFLAAQGYSVGKSLLEEHMVETCRNLLDTYADVLRLPGDIVVTEKFAADSAPQFVAANAIPDDMIGLDIGPGSVKRFAALLSNAKTVFWNGPMGVFEFPAYAAGTRGVAEAIVAATQKGAFSVVGGGDSAAAVRALKIPEDAFSHISTGGGASLEYLEGKTLPGIEVLASEQPTGEDS</sequence>
<comment type="catalytic activity">
    <reaction evidence="1 13 16">
        <text>(2R)-3-phosphoglycerate + ATP = (2R)-3-phospho-glyceroyl phosphate + ADP</text>
        <dbReference type="Rhea" id="RHEA:14801"/>
        <dbReference type="ChEBI" id="CHEBI:30616"/>
        <dbReference type="ChEBI" id="CHEBI:57604"/>
        <dbReference type="ChEBI" id="CHEBI:58272"/>
        <dbReference type="ChEBI" id="CHEBI:456216"/>
        <dbReference type="EC" id="2.7.2.3"/>
    </reaction>
</comment>
<dbReference type="FunFam" id="3.40.50.1260:FF:000006">
    <property type="entry name" value="Phosphoglycerate kinase"/>
    <property type="match status" value="1"/>
</dbReference>
<dbReference type="AlphaFoldDB" id="A0A1E3SJ02"/>
<dbReference type="Gene3D" id="3.40.50.1260">
    <property type="entry name" value="Phosphoglycerate kinase, N-terminal domain"/>
    <property type="match status" value="2"/>
</dbReference>
<comment type="caution">
    <text evidence="17">The sequence shown here is derived from an EMBL/GenBank/DDBJ whole genome shotgun (WGS) entry which is preliminary data.</text>
</comment>
<dbReference type="CDD" id="cd00318">
    <property type="entry name" value="Phosphoglycerate_kinase"/>
    <property type="match status" value="1"/>
</dbReference>
<proteinExistence type="inferred from homology"/>
<feature type="binding site" evidence="14">
    <location>
        <position position="122"/>
    </location>
    <ligand>
        <name>(2R)-3-phosphoglycerate</name>
        <dbReference type="ChEBI" id="CHEBI:58272"/>
    </ligand>
</feature>
<keyword evidence="7 13" id="KW-0963">Cytoplasm</keyword>
<dbReference type="RefSeq" id="WP_069418494.1">
    <property type="nucleotide sequence ID" value="NZ_CBCRZH010000017.1"/>
</dbReference>
<dbReference type="PANTHER" id="PTHR11406:SF23">
    <property type="entry name" value="PHOSPHOGLYCERATE KINASE 1, CHLOROPLASTIC-RELATED"/>
    <property type="match status" value="1"/>
</dbReference>
<dbReference type="InterPro" id="IPR015824">
    <property type="entry name" value="Phosphoglycerate_kinase_N"/>
</dbReference>
<comment type="subcellular location">
    <subcellularLocation>
        <location evidence="13">Cytoplasm</location>
    </subcellularLocation>
</comment>
<dbReference type="InterPro" id="IPR036043">
    <property type="entry name" value="Phosphoglycerate_kinase_sf"/>
</dbReference>
<evidence type="ECO:0000256" key="7">
    <source>
        <dbReference type="ARBA" id="ARBA00022490"/>
    </source>
</evidence>
<organism evidence="17 18">
    <name type="scientific">Mycobacterium intermedium</name>
    <dbReference type="NCBI Taxonomy" id="28445"/>
    <lineage>
        <taxon>Bacteria</taxon>
        <taxon>Bacillati</taxon>
        <taxon>Actinomycetota</taxon>
        <taxon>Actinomycetes</taxon>
        <taxon>Mycobacteriales</taxon>
        <taxon>Mycobacteriaceae</taxon>
        <taxon>Mycobacterium</taxon>
        <taxon>Mycobacterium simiae complex</taxon>
    </lineage>
</organism>